<dbReference type="EMBL" id="VLKT01000041">
    <property type="protein sequence ID" value="TWI27989.1"/>
    <property type="molecule type" value="Genomic_DNA"/>
</dbReference>
<dbReference type="AlphaFoldDB" id="A0A562N730"/>
<evidence type="ECO:0000313" key="1">
    <source>
        <dbReference type="EMBL" id="TWI27989.1"/>
    </source>
</evidence>
<keyword evidence="2" id="KW-1185">Reference proteome</keyword>
<gene>
    <name evidence="1" type="ORF">IQ26_05464</name>
</gene>
<protein>
    <submittedName>
        <fullName evidence="1">Uncharacterized protein</fullName>
    </submittedName>
</protein>
<accession>A0A562N730</accession>
<reference evidence="1 2" key="1">
    <citation type="journal article" date="2015" name="Stand. Genomic Sci.">
        <title>Genomic Encyclopedia of Bacterial and Archaeal Type Strains, Phase III: the genomes of soil and plant-associated and newly described type strains.</title>
        <authorList>
            <person name="Whitman W.B."/>
            <person name="Woyke T."/>
            <person name="Klenk H.P."/>
            <person name="Zhou Y."/>
            <person name="Lilburn T.G."/>
            <person name="Beck B.J."/>
            <person name="De Vos P."/>
            <person name="Vandamme P."/>
            <person name="Eisen J.A."/>
            <person name="Garrity G."/>
            <person name="Hugenholtz P."/>
            <person name="Kyrpides N.C."/>
        </authorList>
    </citation>
    <scope>NUCLEOTIDE SEQUENCE [LARGE SCALE GENOMIC DNA]</scope>
    <source>
        <strain evidence="1 2">CGMCC 1.2546</strain>
    </source>
</reference>
<comment type="caution">
    <text evidence="1">The sequence shown here is derived from an EMBL/GenBank/DDBJ whole genome shotgun (WGS) entry which is preliminary data.</text>
</comment>
<evidence type="ECO:0000313" key="2">
    <source>
        <dbReference type="Proteomes" id="UP000317122"/>
    </source>
</evidence>
<proteinExistence type="predicted"/>
<name>A0A562N730_9HYPH</name>
<organism evidence="1 2">
    <name type="scientific">Mesorhizobium tianshanense</name>
    <dbReference type="NCBI Taxonomy" id="39844"/>
    <lineage>
        <taxon>Bacteria</taxon>
        <taxon>Pseudomonadati</taxon>
        <taxon>Pseudomonadota</taxon>
        <taxon>Alphaproteobacteria</taxon>
        <taxon>Hyphomicrobiales</taxon>
        <taxon>Phyllobacteriaceae</taxon>
        <taxon>Mesorhizobium</taxon>
    </lineage>
</organism>
<dbReference type="Proteomes" id="UP000317122">
    <property type="component" value="Unassembled WGS sequence"/>
</dbReference>
<sequence>MIDFARGEPGPFGHNACARQNAMDRADGLSRVRQTPRMQRDATSVTILRYARPTNVPPPSITATKLMSVGV</sequence>